<evidence type="ECO:0000256" key="3">
    <source>
        <dbReference type="ARBA" id="ARBA00008919"/>
    </source>
</evidence>
<comment type="subcellular location">
    <subcellularLocation>
        <location evidence="1 12">Golgi apparatus</location>
        <location evidence="1 12">Golgi stack membrane</location>
        <topology evidence="1 12">Single-pass type II membrane protein</topology>
    </subcellularLocation>
</comment>
<dbReference type="Pfam" id="PF00852">
    <property type="entry name" value="Glyco_transf_10"/>
    <property type="match status" value="1"/>
</dbReference>
<name>A0A5N5SJ77_9CRUS</name>
<evidence type="ECO:0000256" key="2">
    <source>
        <dbReference type="ARBA" id="ARBA00004922"/>
    </source>
</evidence>
<keyword evidence="9 12" id="KW-0333">Golgi apparatus</keyword>
<gene>
    <name evidence="16" type="primary">FucTA_2</name>
    <name evidence="16" type="ORF">Anas_12285</name>
</gene>
<dbReference type="PANTHER" id="PTHR48438">
    <property type="entry name" value="ALPHA-(1,3)-FUCOSYLTRANSFERASE C-RELATED"/>
    <property type="match status" value="1"/>
</dbReference>
<feature type="signal peptide" evidence="13">
    <location>
        <begin position="1"/>
        <end position="20"/>
    </location>
</feature>
<evidence type="ECO:0000256" key="12">
    <source>
        <dbReference type="RuleBase" id="RU003832"/>
    </source>
</evidence>
<evidence type="ECO:0000256" key="11">
    <source>
        <dbReference type="ARBA" id="ARBA00023180"/>
    </source>
</evidence>
<evidence type="ECO:0000256" key="9">
    <source>
        <dbReference type="ARBA" id="ARBA00023034"/>
    </source>
</evidence>
<evidence type="ECO:0000313" key="16">
    <source>
        <dbReference type="EMBL" id="KAB7494121.1"/>
    </source>
</evidence>
<evidence type="ECO:0000256" key="10">
    <source>
        <dbReference type="ARBA" id="ARBA00023136"/>
    </source>
</evidence>
<dbReference type="EC" id="2.4.1.-" evidence="12"/>
<keyword evidence="8" id="KW-1133">Transmembrane helix</keyword>
<dbReference type="EMBL" id="SEYY01024444">
    <property type="protein sequence ID" value="KAB7494121.1"/>
    <property type="molecule type" value="Genomic_DNA"/>
</dbReference>
<evidence type="ECO:0000256" key="4">
    <source>
        <dbReference type="ARBA" id="ARBA00022676"/>
    </source>
</evidence>
<keyword evidence="11" id="KW-0325">Glycoprotein</keyword>
<feature type="domain" description="Fucosyltransferase N-terminal" evidence="15">
    <location>
        <begin position="192"/>
        <end position="292"/>
    </location>
</feature>
<dbReference type="OrthoDB" id="427096at2759"/>
<keyword evidence="10" id="KW-0472">Membrane</keyword>
<proteinExistence type="inferred from homology"/>
<dbReference type="SUPFAM" id="SSF53756">
    <property type="entry name" value="UDP-Glycosyltransferase/glycogen phosphorylase"/>
    <property type="match status" value="1"/>
</dbReference>
<keyword evidence="7" id="KW-0735">Signal-anchor</keyword>
<dbReference type="Pfam" id="PF17039">
    <property type="entry name" value="Glyco_tran_10_N"/>
    <property type="match status" value="1"/>
</dbReference>
<dbReference type="UniPathway" id="UPA00378"/>
<keyword evidence="13" id="KW-0732">Signal</keyword>
<comment type="similarity">
    <text evidence="3 12">Belongs to the glycosyltransferase 10 family.</text>
</comment>
<comment type="pathway">
    <text evidence="2">Protein modification; protein glycosylation.</text>
</comment>
<feature type="chain" id="PRO_5024308922" description="Fucosyltransferase" evidence="13">
    <location>
        <begin position="21"/>
        <end position="399"/>
    </location>
</feature>
<evidence type="ECO:0000259" key="15">
    <source>
        <dbReference type="Pfam" id="PF17039"/>
    </source>
</evidence>
<keyword evidence="4 12" id="KW-0328">Glycosyltransferase</keyword>
<dbReference type="InterPro" id="IPR001503">
    <property type="entry name" value="Glyco_trans_10"/>
</dbReference>
<evidence type="ECO:0000256" key="13">
    <source>
        <dbReference type="SAM" id="SignalP"/>
    </source>
</evidence>
<evidence type="ECO:0000313" key="17">
    <source>
        <dbReference type="Proteomes" id="UP000326759"/>
    </source>
</evidence>
<evidence type="ECO:0000256" key="5">
    <source>
        <dbReference type="ARBA" id="ARBA00022679"/>
    </source>
</evidence>
<reference evidence="16 17" key="1">
    <citation type="journal article" date="2019" name="PLoS Biol.">
        <title>Sex chromosomes control vertical transmission of feminizing Wolbachia symbionts in an isopod.</title>
        <authorList>
            <person name="Becking T."/>
            <person name="Chebbi M.A."/>
            <person name="Giraud I."/>
            <person name="Moumen B."/>
            <person name="Laverre T."/>
            <person name="Caubet Y."/>
            <person name="Peccoud J."/>
            <person name="Gilbert C."/>
            <person name="Cordaux R."/>
        </authorList>
    </citation>
    <scope>NUCLEOTIDE SEQUENCE [LARGE SCALE GENOMIC DNA]</scope>
    <source>
        <strain evidence="16">ANa2</strain>
        <tissue evidence="16">Whole body excluding digestive tract and cuticle</tissue>
    </source>
</reference>
<dbReference type="Proteomes" id="UP000326759">
    <property type="component" value="Unassembled WGS sequence"/>
</dbReference>
<evidence type="ECO:0000256" key="6">
    <source>
        <dbReference type="ARBA" id="ARBA00022692"/>
    </source>
</evidence>
<dbReference type="GO" id="GO:0032580">
    <property type="term" value="C:Golgi cisterna membrane"/>
    <property type="evidence" value="ECO:0007669"/>
    <property type="project" value="UniProtKB-SubCell"/>
</dbReference>
<evidence type="ECO:0000256" key="7">
    <source>
        <dbReference type="ARBA" id="ARBA00022968"/>
    </source>
</evidence>
<dbReference type="Gene3D" id="3.40.50.11660">
    <property type="entry name" value="Glycosyl transferase family 10, C-terminal domain"/>
    <property type="match status" value="1"/>
</dbReference>
<keyword evidence="5 12" id="KW-0808">Transferase</keyword>
<dbReference type="AlphaFoldDB" id="A0A5N5SJ77"/>
<evidence type="ECO:0000256" key="1">
    <source>
        <dbReference type="ARBA" id="ARBA00004447"/>
    </source>
</evidence>
<keyword evidence="17" id="KW-1185">Reference proteome</keyword>
<dbReference type="PANTHER" id="PTHR48438:SF1">
    <property type="entry name" value="ALPHA-(1,3)-FUCOSYLTRANSFERASE C-RELATED"/>
    <property type="match status" value="1"/>
</dbReference>
<protein>
    <recommendedName>
        <fullName evidence="12">Fucosyltransferase</fullName>
        <ecNumber evidence="12">2.4.1.-</ecNumber>
    </recommendedName>
</protein>
<keyword evidence="6 12" id="KW-0812">Transmembrane</keyword>
<sequence>MPRVSLRRGLLYLATATTCSFLLLSVHNPNNGWLTVSGPRNGQGPSRNPPNHPVLLQLLNHESGDRDDNRFKFDGLIASEAASANEVDQDDLSLKLPLVEQQVPLEPDIPLPPIVNNFTKPPPEKLPWYLKNGLLRPSVPPDSETYERKQKLWPDEDEGDRIVEQLMYKPPLPPPEEDHPDVGGENSPLSYKKILMYNGVNSWNVKAGRGAFLKQKCPVDTCVLTGSRSEASTADAIVFKDHFNPPHHQRTANQVWIMYMLECPLHTQQFSVKNVFNWTATYRHDSDIVTPYERFVYYDQNVRQKLQEINYAANKTKHVAWFVSNCGARNNRLNYAKELAKYIPVDIYGACGSHRCPRSNSAKCFEMLNKEYKFYLAFENSNCRDYITEKFFVNGLRYV</sequence>
<dbReference type="GO" id="GO:0008417">
    <property type="term" value="F:fucosyltransferase activity"/>
    <property type="evidence" value="ECO:0007669"/>
    <property type="project" value="InterPro"/>
</dbReference>
<comment type="caution">
    <text evidence="16">The sequence shown here is derived from an EMBL/GenBank/DDBJ whole genome shotgun (WGS) entry which is preliminary data.</text>
</comment>
<dbReference type="InterPro" id="IPR038577">
    <property type="entry name" value="GT10-like_C_sf"/>
</dbReference>
<dbReference type="InterPro" id="IPR031481">
    <property type="entry name" value="Glyco_tran_10_N"/>
</dbReference>
<evidence type="ECO:0000259" key="14">
    <source>
        <dbReference type="Pfam" id="PF00852"/>
    </source>
</evidence>
<dbReference type="InterPro" id="IPR055270">
    <property type="entry name" value="Glyco_tran_10_C"/>
</dbReference>
<accession>A0A5N5SJ77</accession>
<feature type="domain" description="Fucosyltransferase C-terminal" evidence="14">
    <location>
        <begin position="313"/>
        <end position="397"/>
    </location>
</feature>
<organism evidence="16 17">
    <name type="scientific">Armadillidium nasatum</name>
    <dbReference type="NCBI Taxonomy" id="96803"/>
    <lineage>
        <taxon>Eukaryota</taxon>
        <taxon>Metazoa</taxon>
        <taxon>Ecdysozoa</taxon>
        <taxon>Arthropoda</taxon>
        <taxon>Crustacea</taxon>
        <taxon>Multicrustacea</taxon>
        <taxon>Malacostraca</taxon>
        <taxon>Eumalacostraca</taxon>
        <taxon>Peracarida</taxon>
        <taxon>Isopoda</taxon>
        <taxon>Oniscidea</taxon>
        <taxon>Crinocheta</taxon>
        <taxon>Armadillidiidae</taxon>
        <taxon>Armadillidium</taxon>
    </lineage>
</organism>
<evidence type="ECO:0000256" key="8">
    <source>
        <dbReference type="ARBA" id="ARBA00022989"/>
    </source>
</evidence>